<dbReference type="Gene3D" id="3.40.50.300">
    <property type="entry name" value="P-loop containing nucleotide triphosphate hydrolases"/>
    <property type="match status" value="1"/>
</dbReference>
<accession>A0A081C5N7</accession>
<dbReference type="InterPro" id="IPR027417">
    <property type="entry name" value="P-loop_NTPase"/>
</dbReference>
<gene>
    <name evidence="2" type="ORF">U27_06878</name>
</gene>
<dbReference type="HOGENOM" id="CLU_1302892_0_0_0"/>
<name>A0A081C5N7_VECG1</name>
<dbReference type="InterPro" id="IPR013670">
    <property type="entry name" value="EcoEI_R_C_dom"/>
</dbReference>
<dbReference type="GO" id="GO:0003677">
    <property type="term" value="F:DNA binding"/>
    <property type="evidence" value="ECO:0007669"/>
    <property type="project" value="InterPro"/>
</dbReference>
<dbReference type="AlphaFoldDB" id="A0A081C5N7"/>
<dbReference type="GO" id="GO:0006304">
    <property type="term" value="P:DNA modification"/>
    <property type="evidence" value="ECO:0007669"/>
    <property type="project" value="InterPro"/>
</dbReference>
<proteinExistence type="predicted"/>
<dbReference type="PANTHER" id="PTHR47396">
    <property type="entry name" value="TYPE I RESTRICTION ENZYME ECOKI R PROTEIN"/>
    <property type="match status" value="1"/>
</dbReference>
<evidence type="ECO:0000259" key="1">
    <source>
        <dbReference type="Pfam" id="PF08463"/>
    </source>
</evidence>
<dbReference type="GO" id="GO:0003824">
    <property type="term" value="F:catalytic activity"/>
    <property type="evidence" value="ECO:0007669"/>
    <property type="project" value="InterPro"/>
</dbReference>
<organism evidence="2">
    <name type="scientific">Vecturithrix granuli</name>
    <dbReference type="NCBI Taxonomy" id="1499967"/>
    <lineage>
        <taxon>Bacteria</taxon>
        <taxon>Candidatus Moduliflexota</taxon>
        <taxon>Candidatus Vecturitrichia</taxon>
        <taxon>Candidatus Vecturitrichales</taxon>
        <taxon>Candidatus Vecturitrichaceae</taxon>
        <taxon>Candidatus Vecturithrix</taxon>
    </lineage>
</organism>
<protein>
    <submittedName>
        <fullName evidence="2">Type I site-specific deoxyribonuclease</fullName>
    </submittedName>
</protein>
<dbReference type="PANTHER" id="PTHR47396:SF1">
    <property type="entry name" value="ATP-DEPENDENT HELICASE IRC3-RELATED"/>
    <property type="match status" value="1"/>
</dbReference>
<feature type="domain" description="EcoEI R protein C-terminal" evidence="1">
    <location>
        <begin position="51"/>
        <end position="209"/>
    </location>
</feature>
<keyword evidence="3" id="KW-1185">Reference proteome</keyword>
<dbReference type="Proteomes" id="UP000030661">
    <property type="component" value="Unassembled WGS sequence"/>
</dbReference>
<dbReference type="InterPro" id="IPR050742">
    <property type="entry name" value="Helicase_Restrict-Modif_Enz"/>
</dbReference>
<dbReference type="Pfam" id="PF08463">
    <property type="entry name" value="EcoEI_R_C"/>
    <property type="match status" value="1"/>
</dbReference>
<reference evidence="2" key="1">
    <citation type="journal article" date="2015" name="PeerJ">
        <title>First genomic representation of candidate bacterial phylum KSB3 points to enhanced environmental sensing as a trigger of wastewater bulking.</title>
        <authorList>
            <person name="Sekiguchi Y."/>
            <person name="Ohashi A."/>
            <person name="Parks D.H."/>
            <person name="Yamauchi T."/>
            <person name="Tyson G.W."/>
            <person name="Hugenholtz P."/>
        </authorList>
    </citation>
    <scope>NUCLEOTIDE SEQUENCE [LARGE SCALE GENOMIC DNA]</scope>
</reference>
<dbReference type="EMBL" id="DF820471">
    <property type="protein sequence ID" value="GAK59892.1"/>
    <property type="molecule type" value="Genomic_DNA"/>
</dbReference>
<evidence type="ECO:0000313" key="2">
    <source>
        <dbReference type="EMBL" id="GAK59892.1"/>
    </source>
</evidence>
<dbReference type="STRING" id="1499967.U27_06878"/>
<dbReference type="GO" id="GO:0005829">
    <property type="term" value="C:cytosol"/>
    <property type="evidence" value="ECO:0007669"/>
    <property type="project" value="TreeGrafter"/>
</dbReference>
<evidence type="ECO:0000313" key="3">
    <source>
        <dbReference type="Proteomes" id="UP000030661"/>
    </source>
</evidence>
<dbReference type="eggNOG" id="COG4096">
    <property type="taxonomic scope" value="Bacteria"/>
</dbReference>
<sequence>MLAMATGSEKTFTTVAMIYRLLKSGYARRILFLSEYLFKVHEDQFRAEDDLNAFSAFIQANKEQIEALSILLQNPYQWNSAVLKEIRQILKKNAFEEERVRKAYMLSGQQALADIISMIKHADNAGCPLLTAEERVNRAISNILAKQAFTAEQRKWLEYIRQHLIVNLAIEPETFDLMPVFERHGGLSKARKVFGTELELMLAEINYELVA</sequence>